<keyword evidence="2" id="KW-1185">Reference proteome</keyword>
<proteinExistence type="predicted"/>
<dbReference type="OrthoDB" id="7479578at2759"/>
<evidence type="ECO:0000313" key="2">
    <source>
        <dbReference type="Proteomes" id="UP000299102"/>
    </source>
</evidence>
<protein>
    <submittedName>
        <fullName evidence="1">Uncharacterized protein</fullName>
    </submittedName>
</protein>
<accession>A0A4C1U2G2</accession>
<comment type="caution">
    <text evidence="1">The sequence shown here is derived from an EMBL/GenBank/DDBJ whole genome shotgun (WGS) entry which is preliminary data.</text>
</comment>
<organism evidence="1 2">
    <name type="scientific">Eumeta variegata</name>
    <name type="common">Bagworm moth</name>
    <name type="synonym">Eumeta japonica</name>
    <dbReference type="NCBI Taxonomy" id="151549"/>
    <lineage>
        <taxon>Eukaryota</taxon>
        <taxon>Metazoa</taxon>
        <taxon>Ecdysozoa</taxon>
        <taxon>Arthropoda</taxon>
        <taxon>Hexapoda</taxon>
        <taxon>Insecta</taxon>
        <taxon>Pterygota</taxon>
        <taxon>Neoptera</taxon>
        <taxon>Endopterygota</taxon>
        <taxon>Lepidoptera</taxon>
        <taxon>Glossata</taxon>
        <taxon>Ditrysia</taxon>
        <taxon>Tineoidea</taxon>
        <taxon>Psychidae</taxon>
        <taxon>Oiketicinae</taxon>
        <taxon>Eumeta</taxon>
    </lineage>
</organism>
<evidence type="ECO:0000313" key="1">
    <source>
        <dbReference type="EMBL" id="GBP20563.1"/>
    </source>
</evidence>
<sequence length="222" mass="23716">MEAGYIPIGNAVGTAAPPVAGGGAGGGGVVVQPANVIRAPGLKRGKMEEAISDRQAGCLGLIEIGHVDYTLSMSTAIPIRSITADQFCEPETYSVDIVATSKFRQSGKRVPQRPRLTGGDSHVLKFPYEIVSSPAHPQVAEFRGGPARRRPDSRCRSRFADRTAVGKGVRDHFVCTVICGERRQLIPRIACARAPAFACRRLVSSHTGQLQLLRGSTIMDIL</sequence>
<dbReference type="AlphaFoldDB" id="A0A4C1U2G2"/>
<gene>
    <name evidence="1" type="ORF">EVAR_78942_1</name>
</gene>
<name>A0A4C1U2G2_EUMVA</name>
<dbReference type="Proteomes" id="UP000299102">
    <property type="component" value="Unassembled WGS sequence"/>
</dbReference>
<reference evidence="1 2" key="1">
    <citation type="journal article" date="2019" name="Commun. Biol.">
        <title>The bagworm genome reveals a unique fibroin gene that provides high tensile strength.</title>
        <authorList>
            <person name="Kono N."/>
            <person name="Nakamura H."/>
            <person name="Ohtoshi R."/>
            <person name="Tomita M."/>
            <person name="Numata K."/>
            <person name="Arakawa K."/>
        </authorList>
    </citation>
    <scope>NUCLEOTIDE SEQUENCE [LARGE SCALE GENOMIC DNA]</scope>
</reference>
<dbReference type="EMBL" id="BGZK01000119">
    <property type="protein sequence ID" value="GBP20563.1"/>
    <property type="molecule type" value="Genomic_DNA"/>
</dbReference>